<protein>
    <submittedName>
        <fullName evidence="2">Uncharacterized protein</fullName>
    </submittedName>
</protein>
<evidence type="ECO:0000313" key="2">
    <source>
        <dbReference type="EMBL" id="KEQ77744.1"/>
    </source>
</evidence>
<reference evidence="2 3" key="1">
    <citation type="journal article" date="2014" name="BMC Genomics">
        <title>Genome sequencing of four Aureobasidium pullulans varieties: biotechnological potential, stress tolerance, and description of new species.</title>
        <authorList>
            <person name="Gostin Ar C."/>
            <person name="Ohm R.A."/>
            <person name="Kogej T."/>
            <person name="Sonjak S."/>
            <person name="Turk M."/>
            <person name="Zajc J."/>
            <person name="Zalar P."/>
            <person name="Grube M."/>
            <person name="Sun H."/>
            <person name="Han J."/>
            <person name="Sharma A."/>
            <person name="Chiniquy J."/>
            <person name="Ngan C.Y."/>
            <person name="Lipzen A."/>
            <person name="Barry K."/>
            <person name="Grigoriev I.V."/>
            <person name="Gunde-Cimerman N."/>
        </authorList>
    </citation>
    <scope>NUCLEOTIDE SEQUENCE [LARGE SCALE GENOMIC DNA]</scope>
    <source>
        <strain evidence="2 3">CBS 147.97</strain>
    </source>
</reference>
<organism evidence="2 3">
    <name type="scientific">Aureobasidium namibiae CBS 147.97</name>
    <dbReference type="NCBI Taxonomy" id="1043004"/>
    <lineage>
        <taxon>Eukaryota</taxon>
        <taxon>Fungi</taxon>
        <taxon>Dikarya</taxon>
        <taxon>Ascomycota</taxon>
        <taxon>Pezizomycotina</taxon>
        <taxon>Dothideomycetes</taxon>
        <taxon>Dothideomycetidae</taxon>
        <taxon>Dothideales</taxon>
        <taxon>Saccotheciaceae</taxon>
        <taxon>Aureobasidium</taxon>
    </lineage>
</organism>
<dbReference type="RefSeq" id="XP_013432081.1">
    <property type="nucleotide sequence ID" value="XM_013576627.1"/>
</dbReference>
<name>A0A074X1W1_9PEZI</name>
<dbReference type="GeneID" id="25412858"/>
<evidence type="ECO:0000256" key="1">
    <source>
        <dbReference type="SAM" id="SignalP"/>
    </source>
</evidence>
<accession>A0A074X1W1</accession>
<dbReference type="EMBL" id="KL584702">
    <property type="protein sequence ID" value="KEQ77744.1"/>
    <property type="molecule type" value="Genomic_DNA"/>
</dbReference>
<proteinExistence type="predicted"/>
<evidence type="ECO:0000313" key="3">
    <source>
        <dbReference type="Proteomes" id="UP000027730"/>
    </source>
</evidence>
<keyword evidence="3" id="KW-1185">Reference proteome</keyword>
<dbReference type="OrthoDB" id="3515484at2759"/>
<keyword evidence="1" id="KW-0732">Signal</keyword>
<gene>
    <name evidence="2" type="ORF">M436DRAFT_59705</name>
</gene>
<dbReference type="HOGENOM" id="CLU_1703883_0_0_1"/>
<feature type="signal peptide" evidence="1">
    <location>
        <begin position="1"/>
        <end position="20"/>
    </location>
</feature>
<feature type="chain" id="PRO_5001701891" evidence="1">
    <location>
        <begin position="21"/>
        <end position="184"/>
    </location>
</feature>
<dbReference type="Proteomes" id="UP000027730">
    <property type="component" value="Unassembled WGS sequence"/>
</dbReference>
<sequence length="184" mass="18404">MHFSSWTPLALSLLTISATAVPILEARKNGGGGGGGGGGGAAATKGGPASAKVTIYSSYTCAAPNTVRQGIKAFRWMWILTSSKPPPTDGTAGTSVSFSVTEAQCTIPNTGLQSYGALTATLTASPKTGTPGCYIVAHSQQGCGIVLSNVMYGWPVAGTNVGDSLGCGNAPAGTTWSAFEILCP</sequence>
<dbReference type="AlphaFoldDB" id="A0A074X1W1"/>